<evidence type="ECO:0000313" key="1">
    <source>
        <dbReference type="EMBL" id="RNA03673.1"/>
    </source>
</evidence>
<dbReference type="EMBL" id="REGN01008396">
    <property type="protein sequence ID" value="RNA03673.1"/>
    <property type="molecule type" value="Genomic_DNA"/>
</dbReference>
<protein>
    <submittedName>
        <fullName evidence="1">Uncharacterized protein</fullName>
    </submittedName>
</protein>
<accession>A0A3M7PXE2</accession>
<dbReference type="AlphaFoldDB" id="A0A3M7PXE2"/>
<dbReference type="Proteomes" id="UP000276133">
    <property type="component" value="Unassembled WGS sequence"/>
</dbReference>
<proteinExistence type="predicted"/>
<keyword evidence="2" id="KW-1185">Reference proteome</keyword>
<gene>
    <name evidence="1" type="ORF">BpHYR1_037261</name>
</gene>
<reference evidence="1 2" key="1">
    <citation type="journal article" date="2018" name="Sci. Rep.">
        <title>Genomic signatures of local adaptation to the degree of environmental predictability in rotifers.</title>
        <authorList>
            <person name="Franch-Gras L."/>
            <person name="Hahn C."/>
            <person name="Garcia-Roger E.M."/>
            <person name="Carmona M.J."/>
            <person name="Serra M."/>
            <person name="Gomez A."/>
        </authorList>
    </citation>
    <scope>NUCLEOTIDE SEQUENCE [LARGE SCALE GENOMIC DNA]</scope>
    <source>
        <strain evidence="1">HYR1</strain>
    </source>
</reference>
<sequence>MNHSSPDRLDLKNFGNVFEFVLRQWPQSAYSEYISKFFFNEQANVLVIKDRLICTKVRKKIKA</sequence>
<organism evidence="1 2">
    <name type="scientific">Brachionus plicatilis</name>
    <name type="common">Marine rotifer</name>
    <name type="synonym">Brachionus muelleri</name>
    <dbReference type="NCBI Taxonomy" id="10195"/>
    <lineage>
        <taxon>Eukaryota</taxon>
        <taxon>Metazoa</taxon>
        <taxon>Spiralia</taxon>
        <taxon>Gnathifera</taxon>
        <taxon>Rotifera</taxon>
        <taxon>Eurotatoria</taxon>
        <taxon>Monogononta</taxon>
        <taxon>Pseudotrocha</taxon>
        <taxon>Ploima</taxon>
        <taxon>Brachionidae</taxon>
        <taxon>Brachionus</taxon>
    </lineage>
</organism>
<evidence type="ECO:0000313" key="2">
    <source>
        <dbReference type="Proteomes" id="UP000276133"/>
    </source>
</evidence>
<comment type="caution">
    <text evidence="1">The sequence shown here is derived from an EMBL/GenBank/DDBJ whole genome shotgun (WGS) entry which is preliminary data.</text>
</comment>
<name>A0A3M7PXE2_BRAPC</name>